<keyword evidence="3" id="KW-1185">Reference proteome</keyword>
<proteinExistence type="predicted"/>
<dbReference type="SUPFAM" id="SSF160904">
    <property type="entry name" value="Jann2411-like"/>
    <property type="match status" value="1"/>
</dbReference>
<dbReference type="Pfam" id="PF11706">
    <property type="entry name" value="zf-CGNR"/>
    <property type="match status" value="1"/>
</dbReference>
<dbReference type="PANTHER" id="PTHR35525:SF3">
    <property type="entry name" value="BLL6575 PROTEIN"/>
    <property type="match status" value="1"/>
</dbReference>
<evidence type="ECO:0000259" key="1">
    <source>
        <dbReference type="Pfam" id="PF11706"/>
    </source>
</evidence>
<accession>A0A7X6CY55</accession>
<feature type="domain" description="Zinc finger CGNR" evidence="1">
    <location>
        <begin position="123"/>
        <end position="166"/>
    </location>
</feature>
<organism evidence="2 3">
    <name type="scientific">Streptomyces lonarensis</name>
    <dbReference type="NCBI Taxonomy" id="700599"/>
    <lineage>
        <taxon>Bacteria</taxon>
        <taxon>Bacillati</taxon>
        <taxon>Actinomycetota</taxon>
        <taxon>Actinomycetes</taxon>
        <taxon>Kitasatosporales</taxon>
        <taxon>Streptomycetaceae</taxon>
        <taxon>Streptomyces</taxon>
    </lineage>
</organism>
<sequence>MAGAVIEDEDLLIAVLNSAPVVDGHPTDALRAAGGEDRLRGLGGDGSAEERERVCQVRDALQQLIRGGTRDVGPLDTVLRQARLHPAVSPAGVTWQLETPADEKLAVRVVLAWSRVATGLPGRLRPCANAECNLFLVDRSRPATARWCSMAACGNRMKARTHARKRRSEQ</sequence>
<gene>
    <name evidence="2" type="ORF">HCN56_03755</name>
</gene>
<dbReference type="PANTHER" id="PTHR35525">
    <property type="entry name" value="BLL6575 PROTEIN"/>
    <property type="match status" value="1"/>
</dbReference>
<dbReference type="InterPro" id="IPR010852">
    <property type="entry name" value="ABATE"/>
</dbReference>
<dbReference type="Gene3D" id="1.10.3300.10">
    <property type="entry name" value="Jann2411-like domain"/>
    <property type="match status" value="1"/>
</dbReference>
<evidence type="ECO:0000313" key="2">
    <source>
        <dbReference type="EMBL" id="NJQ04717.1"/>
    </source>
</evidence>
<dbReference type="Proteomes" id="UP000578686">
    <property type="component" value="Unassembled WGS sequence"/>
</dbReference>
<dbReference type="EMBL" id="JAAVJD010000013">
    <property type="protein sequence ID" value="NJQ04717.1"/>
    <property type="molecule type" value="Genomic_DNA"/>
</dbReference>
<dbReference type="AlphaFoldDB" id="A0A7X6CY55"/>
<evidence type="ECO:0000313" key="3">
    <source>
        <dbReference type="Proteomes" id="UP000578686"/>
    </source>
</evidence>
<protein>
    <recommendedName>
        <fullName evidence="1">Zinc finger CGNR domain-containing protein</fullName>
    </recommendedName>
</protein>
<name>A0A7X6CY55_9ACTN</name>
<reference evidence="2 3" key="1">
    <citation type="submission" date="2020-03" db="EMBL/GenBank/DDBJ databases">
        <title>Draft genome of Streptomyces sp. ventii, isolated from the Axial Seamount in the Pacific Ocean, and resequencing of the two type strains Streptomyces lonarensis strain NCL 716 and Streptomyces bohaiensis strain 11A07.</title>
        <authorList>
            <person name="Loughran R.M."/>
            <person name="Pfannmuller K.M."/>
            <person name="Wasson B.J."/>
            <person name="Deadmond M.C."/>
            <person name="Paddock B.E."/>
            <person name="Koyack M.J."/>
            <person name="Gallegos D.A."/>
            <person name="Mitchell E.A."/>
            <person name="Ushijima B."/>
            <person name="Saw J.H."/>
            <person name="Mcphail K.L."/>
            <person name="Videau P."/>
        </authorList>
    </citation>
    <scope>NUCLEOTIDE SEQUENCE [LARGE SCALE GENOMIC DNA]</scope>
    <source>
        <strain evidence="2 3">NCL716</strain>
    </source>
</reference>
<comment type="caution">
    <text evidence="2">The sequence shown here is derived from an EMBL/GenBank/DDBJ whole genome shotgun (WGS) entry which is preliminary data.</text>
</comment>
<dbReference type="InterPro" id="IPR023286">
    <property type="entry name" value="ABATE_dom_sf"/>
</dbReference>
<dbReference type="RefSeq" id="WP_167968015.1">
    <property type="nucleotide sequence ID" value="NZ_JAAVJD010000013.1"/>
</dbReference>
<dbReference type="InterPro" id="IPR021005">
    <property type="entry name" value="Znf_CGNR"/>
</dbReference>